<dbReference type="FunFam" id="3.20.20.70:FF:000024">
    <property type="entry name" value="Indole-3-glycerol phosphate synthase"/>
    <property type="match status" value="1"/>
</dbReference>
<sequence length="468" mass="50667">MLSTVLGKIVADKKIWVEARKASQPLTSFEAKLIPSDRPFVAALKAKSPAFILECKKASPSKGLIREHFDLDAIAQVYGRHASAISVLTDEKYFQGQFDFVTQVRNQVTQPVICKDFIIDAYQIKLARLYQADAILLMLSVLSDEEYKALNAVAESLNMGVLTEVICEEEVARAIALNAKVIGINNRDLRDLTIDLARTQRLSTLFPADRIVISESGIYDHGQVKQLAAYADGFLVGSSLMAQTDIELAVRKLILGSNKVCGLTRPQDAANAYAAGAVHGGLIFVSQSPRYVDSTTARSIMAAAPLEYVGVFQNHDLHQVSSTAKELGLHAVQLHGDEDDAFISALKDANPELQVWKSVAINEQLPNLPQHADRLLFDTQAGGKSGGTGQAFDWALLDKVEPAHRTQALLAGGLNPENAKAAASQGCTGLDFNSGVESAPGKKAAHKLNAAFSTLRSYGRQVDRKETK</sequence>
<evidence type="ECO:0000259" key="18">
    <source>
        <dbReference type="Pfam" id="PF00697"/>
    </source>
</evidence>
<dbReference type="Gene3D" id="3.20.20.70">
    <property type="entry name" value="Aldolase class I"/>
    <property type="match status" value="2"/>
</dbReference>
<evidence type="ECO:0000256" key="6">
    <source>
        <dbReference type="ARBA" id="ARBA00009847"/>
    </source>
</evidence>
<comment type="catalytic activity">
    <reaction evidence="1 16">
        <text>N-(5-phospho-beta-D-ribosyl)anthranilate = 1-(2-carboxyphenylamino)-1-deoxy-D-ribulose 5-phosphate</text>
        <dbReference type="Rhea" id="RHEA:21540"/>
        <dbReference type="ChEBI" id="CHEBI:18277"/>
        <dbReference type="ChEBI" id="CHEBI:58613"/>
        <dbReference type="EC" id="5.3.1.24"/>
    </reaction>
</comment>
<dbReference type="InterPro" id="IPR045186">
    <property type="entry name" value="Indole-3-glycerol_P_synth"/>
</dbReference>
<evidence type="ECO:0000313" key="19">
    <source>
        <dbReference type="EMBL" id="ART78874.1"/>
    </source>
</evidence>
<dbReference type="PROSITE" id="PS00614">
    <property type="entry name" value="IGPS"/>
    <property type="match status" value="1"/>
</dbReference>
<comment type="catalytic activity">
    <reaction evidence="2 15">
        <text>1-(2-carboxyphenylamino)-1-deoxy-D-ribulose 5-phosphate + H(+) = (1S,2R)-1-C-(indol-3-yl)glycerol 3-phosphate + CO2 + H2O</text>
        <dbReference type="Rhea" id="RHEA:23476"/>
        <dbReference type="ChEBI" id="CHEBI:15377"/>
        <dbReference type="ChEBI" id="CHEBI:15378"/>
        <dbReference type="ChEBI" id="CHEBI:16526"/>
        <dbReference type="ChEBI" id="CHEBI:58613"/>
        <dbReference type="ChEBI" id="CHEBI:58866"/>
        <dbReference type="EC" id="4.1.1.48"/>
    </reaction>
</comment>
<feature type="domain" description="Indole-3-glycerol phosphate synthase" evidence="17">
    <location>
        <begin position="7"/>
        <end position="253"/>
    </location>
</feature>
<evidence type="ECO:0000256" key="16">
    <source>
        <dbReference type="HAMAP-Rule" id="MF_00135"/>
    </source>
</evidence>
<protein>
    <recommendedName>
        <fullName evidence="15 16">Multifunctional fusion protein</fullName>
    </recommendedName>
    <domain>
        <recommendedName>
            <fullName evidence="15">Indole-3-glycerol phosphate synthase</fullName>
            <shortName evidence="15">IGPS</shortName>
            <ecNumber evidence="15">4.1.1.48</ecNumber>
        </recommendedName>
    </domain>
    <domain>
        <recommendedName>
            <fullName evidence="16">N-(5'-phosphoribosyl)anthranilate isomerase</fullName>
            <shortName evidence="16">PRAI</shortName>
            <ecNumber evidence="16">5.3.1.24</ecNumber>
        </recommendedName>
    </domain>
</protein>
<dbReference type="CDD" id="cd00331">
    <property type="entry name" value="IGPS"/>
    <property type="match status" value="1"/>
</dbReference>
<evidence type="ECO:0000256" key="7">
    <source>
        <dbReference type="ARBA" id="ARBA00022605"/>
    </source>
</evidence>
<dbReference type="OrthoDB" id="9804217at2"/>
<evidence type="ECO:0000256" key="8">
    <source>
        <dbReference type="ARBA" id="ARBA00022793"/>
    </source>
</evidence>
<dbReference type="EC" id="4.1.1.48" evidence="15"/>
<evidence type="ECO:0000256" key="9">
    <source>
        <dbReference type="ARBA" id="ARBA00022822"/>
    </source>
</evidence>
<keyword evidence="9 15" id="KW-0822">Tryptophan biosynthesis</keyword>
<evidence type="ECO:0000256" key="4">
    <source>
        <dbReference type="ARBA" id="ARBA00004696"/>
    </source>
</evidence>
<dbReference type="Proteomes" id="UP000243793">
    <property type="component" value="Chromosome"/>
</dbReference>
<evidence type="ECO:0000256" key="12">
    <source>
        <dbReference type="ARBA" id="ARBA00023239"/>
    </source>
</evidence>
<proteinExistence type="inferred from homology"/>
<name>A0A1Y0CV30_9GAMM</name>
<keyword evidence="20" id="KW-1185">Reference proteome</keyword>
<evidence type="ECO:0000256" key="1">
    <source>
        <dbReference type="ARBA" id="ARBA00001164"/>
    </source>
</evidence>
<dbReference type="InterPro" id="IPR001468">
    <property type="entry name" value="Indole-3-GlycerolPSynthase_CS"/>
</dbReference>
<keyword evidence="10 15" id="KW-0057">Aromatic amino acid biosynthesis</keyword>
<evidence type="ECO:0000256" key="14">
    <source>
        <dbReference type="ARBA" id="ARBA00025592"/>
    </source>
</evidence>
<dbReference type="GO" id="GO:0000162">
    <property type="term" value="P:L-tryptophan biosynthetic process"/>
    <property type="evidence" value="ECO:0007669"/>
    <property type="project" value="UniProtKB-UniRule"/>
</dbReference>
<dbReference type="CDD" id="cd00405">
    <property type="entry name" value="PRAI"/>
    <property type="match status" value="1"/>
</dbReference>
<dbReference type="InterPro" id="IPR001240">
    <property type="entry name" value="PRAI_dom"/>
</dbReference>
<evidence type="ECO:0000256" key="13">
    <source>
        <dbReference type="ARBA" id="ARBA00023268"/>
    </source>
</evidence>
<keyword evidence="11 16" id="KW-0413">Isomerase</keyword>
<dbReference type="NCBIfam" id="NF006945">
    <property type="entry name" value="PRK09427.1"/>
    <property type="match status" value="1"/>
</dbReference>
<dbReference type="Pfam" id="PF00218">
    <property type="entry name" value="IGPS"/>
    <property type="match status" value="1"/>
</dbReference>
<gene>
    <name evidence="15" type="primary">trpC</name>
    <name evidence="16" type="synonym">trpF</name>
    <name evidence="19" type="ORF">CBP12_00825</name>
</gene>
<organism evidence="19 20">
    <name type="scientific">Oceanisphaera avium</name>
    <dbReference type="NCBI Taxonomy" id="1903694"/>
    <lineage>
        <taxon>Bacteria</taxon>
        <taxon>Pseudomonadati</taxon>
        <taxon>Pseudomonadota</taxon>
        <taxon>Gammaproteobacteria</taxon>
        <taxon>Aeromonadales</taxon>
        <taxon>Aeromonadaceae</taxon>
        <taxon>Oceanisphaera</taxon>
    </lineage>
</organism>
<dbReference type="SUPFAM" id="SSF51366">
    <property type="entry name" value="Ribulose-phoshate binding barrel"/>
    <property type="match status" value="2"/>
</dbReference>
<evidence type="ECO:0000256" key="5">
    <source>
        <dbReference type="ARBA" id="ARBA00007902"/>
    </source>
</evidence>
<keyword evidence="7 15" id="KW-0028">Amino-acid biosynthesis</keyword>
<dbReference type="InterPro" id="IPR013798">
    <property type="entry name" value="Indole-3-glycerol_P_synth_dom"/>
</dbReference>
<evidence type="ECO:0000259" key="17">
    <source>
        <dbReference type="Pfam" id="PF00218"/>
    </source>
</evidence>
<dbReference type="PANTHER" id="PTHR22854:SF2">
    <property type="entry name" value="INDOLE-3-GLYCEROL-PHOSPHATE SYNTHASE"/>
    <property type="match status" value="1"/>
</dbReference>
<keyword evidence="13" id="KW-0511">Multifunctional enzyme</keyword>
<evidence type="ECO:0000313" key="20">
    <source>
        <dbReference type="Proteomes" id="UP000243793"/>
    </source>
</evidence>
<dbReference type="AlphaFoldDB" id="A0A1Y0CV30"/>
<comment type="similarity">
    <text evidence="6">In the C-terminal section; belongs to the TrpF family.</text>
</comment>
<dbReference type="Pfam" id="PF00697">
    <property type="entry name" value="PRAI"/>
    <property type="match status" value="1"/>
</dbReference>
<dbReference type="EMBL" id="CP021376">
    <property type="protein sequence ID" value="ART78874.1"/>
    <property type="molecule type" value="Genomic_DNA"/>
</dbReference>
<dbReference type="UniPathway" id="UPA00035">
    <property type="reaction ID" value="UER00042"/>
</dbReference>
<feature type="domain" description="N-(5'phosphoribosyl) anthranilate isomerase (PRAI)" evidence="18">
    <location>
        <begin position="258"/>
        <end position="451"/>
    </location>
</feature>
<dbReference type="RefSeq" id="WP_086962054.1">
    <property type="nucleotide sequence ID" value="NZ_CP021376.1"/>
</dbReference>
<keyword evidence="12 15" id="KW-0456">Lyase</keyword>
<dbReference type="InterPro" id="IPR011060">
    <property type="entry name" value="RibuloseP-bd_barrel"/>
</dbReference>
<evidence type="ECO:0000256" key="15">
    <source>
        <dbReference type="HAMAP-Rule" id="MF_00134"/>
    </source>
</evidence>
<dbReference type="GO" id="GO:0004640">
    <property type="term" value="F:phosphoribosylanthranilate isomerase activity"/>
    <property type="evidence" value="ECO:0007669"/>
    <property type="project" value="UniProtKB-UniRule"/>
</dbReference>
<evidence type="ECO:0000256" key="3">
    <source>
        <dbReference type="ARBA" id="ARBA00004664"/>
    </source>
</evidence>
<comment type="similarity">
    <text evidence="5">In the N-terminal section; belongs to the TrpC family.</text>
</comment>
<comment type="pathway">
    <text evidence="4 15">Amino-acid biosynthesis; L-tryptophan biosynthesis; L-tryptophan from chorismate: step 4/5.</text>
</comment>
<dbReference type="HAMAP" id="MF_00135">
    <property type="entry name" value="PRAI"/>
    <property type="match status" value="1"/>
</dbReference>
<evidence type="ECO:0000256" key="11">
    <source>
        <dbReference type="ARBA" id="ARBA00023235"/>
    </source>
</evidence>
<comment type="pathway">
    <text evidence="3 16">Amino-acid biosynthesis; L-tryptophan biosynthesis; L-tryptophan from chorismate: step 3/5.</text>
</comment>
<dbReference type="KEGG" id="ocm:CBP12_00825"/>
<reference evidence="20" key="1">
    <citation type="submission" date="2017-05" db="EMBL/GenBank/DDBJ databases">
        <authorList>
            <person name="Sung H."/>
        </authorList>
    </citation>
    <scope>NUCLEOTIDE SEQUENCE [LARGE SCALE GENOMIC DNA]</scope>
    <source>
        <strain evidence="20">AMac2203</strain>
    </source>
</reference>
<keyword evidence="8 15" id="KW-0210">Decarboxylase</keyword>
<comment type="similarity">
    <text evidence="15">Belongs to the TrpC family.</text>
</comment>
<comment type="similarity">
    <text evidence="16">Belongs to the TrpF family.</text>
</comment>
<dbReference type="HAMAP" id="MF_00134_B">
    <property type="entry name" value="IGPS_B"/>
    <property type="match status" value="1"/>
</dbReference>
<evidence type="ECO:0000256" key="2">
    <source>
        <dbReference type="ARBA" id="ARBA00001633"/>
    </source>
</evidence>
<dbReference type="PANTHER" id="PTHR22854">
    <property type="entry name" value="TRYPTOPHAN BIOSYNTHESIS PROTEIN"/>
    <property type="match status" value="1"/>
</dbReference>
<comment type="function">
    <text evidence="14">Bifunctional enzyme that catalyzes two sequential steps of tryptophan biosynthetic pathway. The first reaction is catalyzed by the isomerase, coded by the TrpF domain; the second reaction is catalyzed by the synthase, coded by the TrpC domain.</text>
</comment>
<accession>A0A1Y0CV30</accession>
<evidence type="ECO:0000256" key="10">
    <source>
        <dbReference type="ARBA" id="ARBA00023141"/>
    </source>
</evidence>
<dbReference type="InterPro" id="IPR013785">
    <property type="entry name" value="Aldolase_TIM"/>
</dbReference>
<dbReference type="GO" id="GO:0004425">
    <property type="term" value="F:indole-3-glycerol-phosphate synthase activity"/>
    <property type="evidence" value="ECO:0007669"/>
    <property type="project" value="UniProtKB-UniRule"/>
</dbReference>
<dbReference type="EC" id="5.3.1.24" evidence="16"/>